<proteinExistence type="predicted"/>
<dbReference type="EMBL" id="CADCWP010000360">
    <property type="protein sequence ID" value="CAA9588399.1"/>
    <property type="molecule type" value="Genomic_DNA"/>
</dbReference>
<feature type="region of interest" description="Disordered" evidence="1">
    <location>
        <begin position="49"/>
        <end position="85"/>
    </location>
</feature>
<reference evidence="2" key="1">
    <citation type="submission" date="2020-02" db="EMBL/GenBank/DDBJ databases">
        <authorList>
            <person name="Meier V. D."/>
        </authorList>
    </citation>
    <scope>NUCLEOTIDE SEQUENCE</scope>
    <source>
        <strain evidence="2">AVDCRST_MAG86</strain>
    </source>
</reference>
<protein>
    <submittedName>
        <fullName evidence="2">Uncharacterized protein</fullName>
    </submittedName>
</protein>
<organism evidence="2">
    <name type="scientific">uncultured Truepera sp</name>
    <dbReference type="NCBI Taxonomy" id="543023"/>
    <lineage>
        <taxon>Bacteria</taxon>
        <taxon>Thermotogati</taxon>
        <taxon>Deinococcota</taxon>
        <taxon>Deinococci</taxon>
        <taxon>Trueperales</taxon>
        <taxon>Trueperaceae</taxon>
        <taxon>Truepera</taxon>
        <taxon>environmental samples</taxon>
    </lineage>
</organism>
<feature type="non-terminal residue" evidence="2">
    <location>
        <position position="1"/>
    </location>
</feature>
<name>A0A6J4VTC7_9DEIN</name>
<accession>A0A6J4VTC7</accession>
<feature type="non-terminal residue" evidence="2">
    <location>
        <position position="85"/>
    </location>
</feature>
<sequence>DGVQQGIWRSKAKAYGAPFSLACRGARRLQNRGGLDAAVRAWECCVPASCEPEPPGSGRAPLGSGRRRDPFGLQADPKGPREPLL</sequence>
<evidence type="ECO:0000313" key="2">
    <source>
        <dbReference type="EMBL" id="CAA9588399.1"/>
    </source>
</evidence>
<evidence type="ECO:0000256" key="1">
    <source>
        <dbReference type="SAM" id="MobiDB-lite"/>
    </source>
</evidence>
<dbReference type="AlphaFoldDB" id="A0A6J4VTC7"/>
<gene>
    <name evidence="2" type="ORF">AVDCRST_MAG86-4101</name>
</gene>